<accession>A0ABU9D7N9</accession>
<proteinExistence type="predicted"/>
<organism evidence="2 3">
    <name type="scientific">Thermithiobacillus plumbiphilus</name>
    <dbReference type="NCBI Taxonomy" id="1729899"/>
    <lineage>
        <taxon>Bacteria</taxon>
        <taxon>Pseudomonadati</taxon>
        <taxon>Pseudomonadota</taxon>
        <taxon>Acidithiobacillia</taxon>
        <taxon>Acidithiobacillales</taxon>
        <taxon>Thermithiobacillaceae</taxon>
        <taxon>Thermithiobacillus</taxon>
    </lineage>
</organism>
<keyword evidence="2" id="KW-0808">Transferase</keyword>
<evidence type="ECO:0000313" key="3">
    <source>
        <dbReference type="Proteomes" id="UP001446205"/>
    </source>
</evidence>
<comment type="caution">
    <text evidence="2">The sequence shown here is derived from an EMBL/GenBank/DDBJ whole genome shotgun (WGS) entry which is preliminary data.</text>
</comment>
<protein>
    <submittedName>
        <fullName evidence="2">GNAT family N-acetyltransferase</fullName>
        <ecNumber evidence="2">2.3.1.-</ecNumber>
    </submittedName>
</protein>
<dbReference type="EC" id="2.3.1.-" evidence="2"/>
<dbReference type="RefSeq" id="WP_341369575.1">
    <property type="nucleotide sequence ID" value="NZ_JBBPCO010000001.1"/>
</dbReference>
<dbReference type="EMBL" id="JBBPCO010000001">
    <property type="protein sequence ID" value="MEK8088513.1"/>
    <property type="molecule type" value="Genomic_DNA"/>
</dbReference>
<dbReference type="SUPFAM" id="SSF55729">
    <property type="entry name" value="Acyl-CoA N-acyltransferases (Nat)"/>
    <property type="match status" value="1"/>
</dbReference>
<dbReference type="Proteomes" id="UP001446205">
    <property type="component" value="Unassembled WGS sequence"/>
</dbReference>
<dbReference type="CDD" id="cd04301">
    <property type="entry name" value="NAT_SF"/>
    <property type="match status" value="1"/>
</dbReference>
<name>A0ABU9D7N9_9PROT</name>
<dbReference type="GO" id="GO:0016746">
    <property type="term" value="F:acyltransferase activity"/>
    <property type="evidence" value="ECO:0007669"/>
    <property type="project" value="UniProtKB-KW"/>
</dbReference>
<sequence>MLTLQLSEWPSISEVPSPGCPNEVLQKAFFVRSLVFCGEQGIGYALEYDGLDAEAIHILGRVGEEPVASGRIRFPGKHAKLERIAVRAPWRGKGYGHQLTAFMIQAAEARGFARQKIHAQAHLQAFYAVHGFRALGEPFMEAGIEHVLMQRGFPAG</sequence>
<dbReference type="Gene3D" id="3.40.630.30">
    <property type="match status" value="1"/>
</dbReference>
<dbReference type="InterPro" id="IPR000182">
    <property type="entry name" value="GNAT_dom"/>
</dbReference>
<keyword evidence="3" id="KW-1185">Reference proteome</keyword>
<dbReference type="PROSITE" id="PS51186">
    <property type="entry name" value="GNAT"/>
    <property type="match status" value="1"/>
</dbReference>
<evidence type="ECO:0000259" key="1">
    <source>
        <dbReference type="PROSITE" id="PS51186"/>
    </source>
</evidence>
<dbReference type="Pfam" id="PF13673">
    <property type="entry name" value="Acetyltransf_10"/>
    <property type="match status" value="1"/>
</dbReference>
<feature type="domain" description="N-acetyltransferase" evidence="1">
    <location>
        <begin position="10"/>
        <end position="154"/>
    </location>
</feature>
<evidence type="ECO:0000313" key="2">
    <source>
        <dbReference type="EMBL" id="MEK8088513.1"/>
    </source>
</evidence>
<keyword evidence="2" id="KW-0012">Acyltransferase</keyword>
<gene>
    <name evidence="2" type="ORF">WOB96_01925</name>
</gene>
<dbReference type="InterPro" id="IPR016181">
    <property type="entry name" value="Acyl_CoA_acyltransferase"/>
</dbReference>
<reference evidence="2 3" key="1">
    <citation type="submission" date="2024-04" db="EMBL/GenBank/DDBJ databases">
        <authorList>
            <person name="Abashina T."/>
            <person name="Shaikin A."/>
        </authorList>
    </citation>
    <scope>NUCLEOTIDE SEQUENCE [LARGE SCALE GENOMIC DNA]</scope>
    <source>
        <strain evidence="2 3">AAFK</strain>
    </source>
</reference>